<feature type="compositionally biased region" description="Pro residues" evidence="1">
    <location>
        <begin position="220"/>
        <end position="229"/>
    </location>
</feature>
<feature type="compositionally biased region" description="Acidic residues" evidence="1">
    <location>
        <begin position="42"/>
        <end position="63"/>
    </location>
</feature>
<sequence length="229" mass="25080">MVALAHEAIALTDYNVDHAESTPISSSHDSAEDPSDDGLGTDSEDSDNELNEYSDDDEVDDSDNGPSTIDDSTHDVDGTLNKADGGDDDDSEILNDEVALDDASLLQHARQNHALRDEENAAPQNYDHLDAGNGLSNNAKATDFSHQETIVRSFEPVSSLELLLSATEQNRHIRCQTLRHRIARSGAKRNSLFRDVKRVSVASDYPTPDSLDRPLRFQTRPPPGIDSRS</sequence>
<reference evidence="2 3" key="1">
    <citation type="journal article" date="2022" name="G3 (Bethesda)">
        <title>Enemy or ally: a genomic approach to elucidate the lifestyle of Phyllosticta citrichinaensis.</title>
        <authorList>
            <person name="Buijs V.A."/>
            <person name="Groenewald J.Z."/>
            <person name="Haridas S."/>
            <person name="LaButti K.M."/>
            <person name="Lipzen A."/>
            <person name="Martin F.M."/>
            <person name="Barry K."/>
            <person name="Grigoriev I.V."/>
            <person name="Crous P.W."/>
            <person name="Seidl M.F."/>
        </authorList>
    </citation>
    <scope>NUCLEOTIDE SEQUENCE [LARGE SCALE GENOMIC DNA]</scope>
    <source>
        <strain evidence="2 3">CBS 129764</strain>
    </source>
</reference>
<feature type="region of interest" description="Disordered" evidence="1">
    <location>
        <begin position="203"/>
        <end position="229"/>
    </location>
</feature>
<name>A0ABR1Y0M1_9PEZI</name>
<proteinExistence type="predicted"/>
<accession>A0ABR1Y0M1</accession>
<dbReference type="Proteomes" id="UP001456524">
    <property type="component" value="Unassembled WGS sequence"/>
</dbReference>
<protein>
    <submittedName>
        <fullName evidence="2">Uncharacterized protein</fullName>
    </submittedName>
</protein>
<evidence type="ECO:0000313" key="2">
    <source>
        <dbReference type="EMBL" id="KAK8174012.1"/>
    </source>
</evidence>
<dbReference type="EMBL" id="JBBWUH010000003">
    <property type="protein sequence ID" value="KAK8174012.1"/>
    <property type="molecule type" value="Genomic_DNA"/>
</dbReference>
<evidence type="ECO:0000256" key="1">
    <source>
        <dbReference type="SAM" id="MobiDB-lite"/>
    </source>
</evidence>
<comment type="caution">
    <text evidence="2">The sequence shown here is derived from an EMBL/GenBank/DDBJ whole genome shotgun (WGS) entry which is preliminary data.</text>
</comment>
<feature type="region of interest" description="Disordered" evidence="1">
    <location>
        <begin position="11"/>
        <end position="92"/>
    </location>
</feature>
<evidence type="ECO:0000313" key="3">
    <source>
        <dbReference type="Proteomes" id="UP001456524"/>
    </source>
</evidence>
<organism evidence="2 3">
    <name type="scientific">Phyllosticta citrichinensis</name>
    <dbReference type="NCBI Taxonomy" id="1130410"/>
    <lineage>
        <taxon>Eukaryota</taxon>
        <taxon>Fungi</taxon>
        <taxon>Dikarya</taxon>
        <taxon>Ascomycota</taxon>
        <taxon>Pezizomycotina</taxon>
        <taxon>Dothideomycetes</taxon>
        <taxon>Dothideomycetes incertae sedis</taxon>
        <taxon>Botryosphaeriales</taxon>
        <taxon>Phyllostictaceae</taxon>
        <taxon>Phyllosticta</taxon>
    </lineage>
</organism>
<gene>
    <name evidence="2" type="ORF">IWX90DRAFT_476548</name>
</gene>
<keyword evidence="3" id="KW-1185">Reference proteome</keyword>